<dbReference type="Proteomes" id="UP000095576">
    <property type="component" value="Unassembled WGS sequence"/>
</dbReference>
<proteinExistence type="predicted"/>
<evidence type="ECO:0000313" key="2">
    <source>
        <dbReference type="Proteomes" id="UP000095576"/>
    </source>
</evidence>
<gene>
    <name evidence="1" type="ORF">ERS852511_01901</name>
</gene>
<accession>A0A174MRZ7</accession>
<reference evidence="1 2" key="1">
    <citation type="submission" date="2015-09" db="EMBL/GenBank/DDBJ databases">
        <authorList>
            <consortium name="Pathogen Informatics"/>
        </authorList>
    </citation>
    <scope>NUCLEOTIDE SEQUENCE [LARGE SCALE GENOMIC DNA]</scope>
    <source>
        <strain evidence="1 2">2789STDY5834899</strain>
    </source>
</reference>
<organism evidence="1 2">
    <name type="scientific">Bacteroides thetaiotaomicron</name>
    <dbReference type="NCBI Taxonomy" id="818"/>
    <lineage>
        <taxon>Bacteria</taxon>
        <taxon>Pseudomonadati</taxon>
        <taxon>Bacteroidota</taxon>
        <taxon>Bacteroidia</taxon>
        <taxon>Bacteroidales</taxon>
        <taxon>Bacteroidaceae</taxon>
        <taxon>Bacteroides</taxon>
    </lineage>
</organism>
<dbReference type="AlphaFoldDB" id="A0A174MRZ7"/>
<name>A0A174MRZ7_BACT4</name>
<protein>
    <submittedName>
        <fullName evidence="1">Uncharacterized protein</fullName>
    </submittedName>
</protein>
<evidence type="ECO:0000313" key="1">
    <source>
        <dbReference type="EMBL" id="CUP37507.1"/>
    </source>
</evidence>
<dbReference type="EMBL" id="CZAP01000005">
    <property type="protein sequence ID" value="CUP37507.1"/>
    <property type="molecule type" value="Genomic_DNA"/>
</dbReference>
<sequence length="118" mass="13340">MVCYFNFTFSIIKPLYSNYSLQDKKKKRKRKGKSVSKKDTIFHPSLFLPSPFTTPSGTTIAGEGLLFTIRFTSHQTETTRYTFPNLVCLRSIPTAISICAKLAGFAPRIAAGFIFFNR</sequence>